<comment type="caution">
    <text evidence="3">The sequence shown here is derived from an EMBL/GenBank/DDBJ whole genome shotgun (WGS) entry which is preliminary data.</text>
</comment>
<gene>
    <name evidence="3" type="ORF">AFUS01_LOCUS1981</name>
</gene>
<feature type="chain" id="PRO_5035147251" description="Peptidase S1 domain-containing protein" evidence="1">
    <location>
        <begin position="19"/>
        <end position="75"/>
    </location>
</feature>
<keyword evidence="4" id="KW-1185">Reference proteome</keyword>
<dbReference type="EMBL" id="CAJVCH010011054">
    <property type="protein sequence ID" value="CAG7669137.1"/>
    <property type="molecule type" value="Genomic_DNA"/>
</dbReference>
<feature type="signal peptide" evidence="1">
    <location>
        <begin position="1"/>
        <end position="18"/>
    </location>
</feature>
<evidence type="ECO:0000313" key="3">
    <source>
        <dbReference type="EMBL" id="CAG7669137.1"/>
    </source>
</evidence>
<dbReference type="InterPro" id="IPR001254">
    <property type="entry name" value="Trypsin_dom"/>
</dbReference>
<dbReference type="Pfam" id="PF00089">
    <property type="entry name" value="Trypsin"/>
    <property type="match status" value="1"/>
</dbReference>
<evidence type="ECO:0000313" key="4">
    <source>
        <dbReference type="Proteomes" id="UP000708208"/>
    </source>
</evidence>
<name>A0A8J2NJX5_9HEXA</name>
<organism evidence="3 4">
    <name type="scientific">Allacma fusca</name>
    <dbReference type="NCBI Taxonomy" id="39272"/>
    <lineage>
        <taxon>Eukaryota</taxon>
        <taxon>Metazoa</taxon>
        <taxon>Ecdysozoa</taxon>
        <taxon>Arthropoda</taxon>
        <taxon>Hexapoda</taxon>
        <taxon>Collembola</taxon>
        <taxon>Symphypleona</taxon>
        <taxon>Sminthuridae</taxon>
        <taxon>Allacma</taxon>
    </lineage>
</organism>
<reference evidence="3" key="1">
    <citation type="submission" date="2021-06" db="EMBL/GenBank/DDBJ databases">
        <authorList>
            <person name="Hodson N. C."/>
            <person name="Mongue J. A."/>
            <person name="Jaron S. K."/>
        </authorList>
    </citation>
    <scope>NUCLEOTIDE SEQUENCE</scope>
</reference>
<dbReference type="AlphaFoldDB" id="A0A8J2NJX5"/>
<proteinExistence type="predicted"/>
<dbReference type="GO" id="GO:0006508">
    <property type="term" value="P:proteolysis"/>
    <property type="evidence" value="ECO:0007669"/>
    <property type="project" value="InterPro"/>
</dbReference>
<protein>
    <recommendedName>
        <fullName evidence="2">Peptidase S1 domain-containing protein</fullName>
    </recommendedName>
</protein>
<feature type="domain" description="Peptidase S1" evidence="2">
    <location>
        <begin position="21"/>
        <end position="63"/>
    </location>
</feature>
<evidence type="ECO:0000259" key="2">
    <source>
        <dbReference type="Pfam" id="PF00089"/>
    </source>
</evidence>
<accession>A0A8J2NJX5</accession>
<evidence type="ECO:0000256" key="1">
    <source>
        <dbReference type="SAM" id="SignalP"/>
    </source>
</evidence>
<keyword evidence="1" id="KW-0732">Signal</keyword>
<dbReference type="GO" id="GO:0004252">
    <property type="term" value="F:serine-type endopeptidase activity"/>
    <property type="evidence" value="ECO:0007669"/>
    <property type="project" value="InterPro"/>
</dbReference>
<dbReference type="Proteomes" id="UP000708208">
    <property type="component" value="Unassembled WGS sequence"/>
</dbReference>
<sequence length="75" mass="8551">MKIFVVVFLSVWVFAAFSDPTPEGTEQVSGIDAAILHPKYDRRTMDYDYGVLRLSTNFTFNKYGWVAVWATVVVL</sequence>